<dbReference type="GO" id="GO:0016530">
    <property type="term" value="F:metallochaperone activity"/>
    <property type="evidence" value="ECO:0007669"/>
    <property type="project" value="TreeGrafter"/>
</dbReference>
<reference evidence="2 3" key="1">
    <citation type="submission" date="2020-08" db="EMBL/GenBank/DDBJ databases">
        <title>Genomic Encyclopedia of Type Strains, Phase IV (KMG-IV): sequencing the most valuable type-strain genomes for metagenomic binning, comparative biology and taxonomic classification.</title>
        <authorList>
            <person name="Goeker M."/>
        </authorList>
    </citation>
    <scope>NUCLEOTIDE SEQUENCE [LARGE SCALE GENOMIC DNA]</scope>
    <source>
        <strain evidence="2 3">DSM 5391</strain>
    </source>
</reference>
<dbReference type="Pfam" id="PF02613">
    <property type="entry name" value="Nitrate_red_del"/>
    <property type="match status" value="1"/>
</dbReference>
<dbReference type="PANTHER" id="PTHR43680">
    <property type="entry name" value="NITRATE REDUCTASE MOLYBDENUM COFACTOR ASSEMBLY CHAPERONE"/>
    <property type="match status" value="1"/>
</dbReference>
<dbReference type="InterPro" id="IPR020945">
    <property type="entry name" value="DMSO/NO3_reduct_chaperone"/>
</dbReference>
<protein>
    <submittedName>
        <fullName evidence="2">Nitrate reductase delta subunit</fullName>
    </submittedName>
</protein>
<evidence type="ECO:0000313" key="3">
    <source>
        <dbReference type="Proteomes" id="UP000531594"/>
    </source>
</evidence>
<dbReference type="SUPFAM" id="SSF89155">
    <property type="entry name" value="TorD-like"/>
    <property type="match status" value="1"/>
</dbReference>
<dbReference type="AlphaFoldDB" id="A0A7X0LWG8"/>
<dbReference type="Gene3D" id="1.20.120.700">
    <property type="entry name" value="nitrate reductase, subunit delta (NarJ)"/>
    <property type="match status" value="1"/>
</dbReference>
<dbReference type="RefSeq" id="WP_184525259.1">
    <property type="nucleotide sequence ID" value="NZ_JACHGK010000005.1"/>
</dbReference>
<gene>
    <name evidence="2" type="ORF">HNR53_001952</name>
</gene>
<dbReference type="InterPro" id="IPR003765">
    <property type="entry name" value="NO3_reductase_chaperone_NarJ"/>
</dbReference>
<name>A0A7X0LWG8_9BACI</name>
<dbReference type="GO" id="GO:0051131">
    <property type="term" value="P:chaperone-mediated protein complex assembly"/>
    <property type="evidence" value="ECO:0007669"/>
    <property type="project" value="InterPro"/>
</dbReference>
<evidence type="ECO:0000313" key="2">
    <source>
        <dbReference type="EMBL" id="MBB6445334.1"/>
    </source>
</evidence>
<dbReference type="GO" id="GO:0051082">
    <property type="term" value="F:unfolded protein binding"/>
    <property type="evidence" value="ECO:0007669"/>
    <property type="project" value="InterPro"/>
</dbReference>
<proteinExistence type="predicted"/>
<dbReference type="PANTHER" id="PTHR43680:SF2">
    <property type="entry name" value="NITRATE REDUCTASE MOLYBDENUM COFACTOR ASSEMBLY CHAPERONE NARJ"/>
    <property type="match status" value="1"/>
</dbReference>
<sequence length="186" mass="21539">MMTDVQIQPIFQLCSYLLNYPDEAFVESLDEVKAELDTTPFPEIQHELEQFCLKAKNQSLPSLVSTYITTFDFGKKTNLYVSYMAGGEQRERGMDLLFLKNYYKMHGFHVTDKELPDYLPIVLEFASQVEVAEMEPVFTRYMKSIAEIAGHLNPNDNLYGHIFQAILQTLERTGIRAMNSEVFHYV</sequence>
<dbReference type="EMBL" id="JACHGK010000005">
    <property type="protein sequence ID" value="MBB6445334.1"/>
    <property type="molecule type" value="Genomic_DNA"/>
</dbReference>
<keyword evidence="3" id="KW-1185">Reference proteome</keyword>
<organism evidence="2 3">
    <name type="scientific">Bacillus benzoevorans</name>
    <dbReference type="NCBI Taxonomy" id="1456"/>
    <lineage>
        <taxon>Bacteria</taxon>
        <taxon>Bacillati</taxon>
        <taxon>Bacillota</taxon>
        <taxon>Bacilli</taxon>
        <taxon>Bacillales</taxon>
        <taxon>Bacillaceae</taxon>
        <taxon>Bacillus</taxon>
    </lineage>
</organism>
<dbReference type="Gene3D" id="1.10.4070.10">
    <property type="entry name" value="putative redox-enzyme maturation protein domain"/>
    <property type="match status" value="1"/>
</dbReference>
<dbReference type="GO" id="GO:0042128">
    <property type="term" value="P:nitrate assimilation"/>
    <property type="evidence" value="ECO:0007669"/>
    <property type="project" value="UniProtKB-KW"/>
</dbReference>
<keyword evidence="1" id="KW-0534">Nitrate assimilation</keyword>
<evidence type="ECO:0000256" key="1">
    <source>
        <dbReference type="ARBA" id="ARBA00023063"/>
    </source>
</evidence>
<accession>A0A7X0LWG8</accession>
<comment type="caution">
    <text evidence="2">The sequence shown here is derived from an EMBL/GenBank/DDBJ whole genome shotgun (WGS) entry which is preliminary data.</text>
</comment>
<dbReference type="Proteomes" id="UP000531594">
    <property type="component" value="Unassembled WGS sequence"/>
</dbReference>
<dbReference type="NCBIfam" id="TIGR00684">
    <property type="entry name" value="narJ"/>
    <property type="match status" value="1"/>
</dbReference>
<dbReference type="InterPro" id="IPR036411">
    <property type="entry name" value="TorD-like_sf"/>
</dbReference>